<organism evidence="10 11">
    <name type="scientific">Biomphalaria glabrata</name>
    <name type="common">Bloodfluke planorb</name>
    <name type="synonym">Freshwater snail</name>
    <dbReference type="NCBI Taxonomy" id="6526"/>
    <lineage>
        <taxon>Eukaryota</taxon>
        <taxon>Metazoa</taxon>
        <taxon>Spiralia</taxon>
        <taxon>Lophotrochozoa</taxon>
        <taxon>Mollusca</taxon>
        <taxon>Gastropoda</taxon>
        <taxon>Heterobranchia</taxon>
        <taxon>Euthyneura</taxon>
        <taxon>Panpulmonata</taxon>
        <taxon>Hygrophila</taxon>
        <taxon>Lymnaeoidea</taxon>
        <taxon>Planorbidae</taxon>
        <taxon>Biomphalaria</taxon>
    </lineage>
</organism>
<dbReference type="PROSITE" id="PS51144">
    <property type="entry name" value="ALPHA_CA_2"/>
    <property type="match status" value="1"/>
</dbReference>
<evidence type="ECO:0000256" key="8">
    <source>
        <dbReference type="SAM" id="SignalP"/>
    </source>
</evidence>
<dbReference type="Pfam" id="PF00194">
    <property type="entry name" value="Carb_anhydrase"/>
    <property type="match status" value="1"/>
</dbReference>
<dbReference type="EC" id="4.2.1.1" evidence="2"/>
<accession>A0A9W2YG13</accession>
<evidence type="ECO:0000256" key="7">
    <source>
        <dbReference type="ARBA" id="ARBA00048348"/>
    </source>
</evidence>
<comment type="catalytic activity">
    <reaction evidence="7">
        <text>hydrogencarbonate + H(+) = CO2 + H2O</text>
        <dbReference type="Rhea" id="RHEA:10748"/>
        <dbReference type="ChEBI" id="CHEBI:15377"/>
        <dbReference type="ChEBI" id="CHEBI:15378"/>
        <dbReference type="ChEBI" id="CHEBI:16526"/>
        <dbReference type="ChEBI" id="CHEBI:17544"/>
        <dbReference type="EC" id="4.2.1.1"/>
    </reaction>
</comment>
<dbReference type="GO" id="GO:0004089">
    <property type="term" value="F:carbonate dehydratase activity"/>
    <property type="evidence" value="ECO:0007669"/>
    <property type="project" value="UniProtKB-EC"/>
</dbReference>
<dbReference type="InterPro" id="IPR036398">
    <property type="entry name" value="CA_dom_sf"/>
</dbReference>
<evidence type="ECO:0000256" key="3">
    <source>
        <dbReference type="ARBA" id="ARBA00022723"/>
    </source>
</evidence>
<keyword evidence="4" id="KW-0862">Zinc</keyword>
<feature type="chain" id="PRO_5040872313" description="carbonic anhydrase" evidence="8">
    <location>
        <begin position="30"/>
        <end position="349"/>
    </location>
</feature>
<dbReference type="OMA" id="SHSAMID"/>
<evidence type="ECO:0000256" key="1">
    <source>
        <dbReference type="ARBA" id="ARBA00010718"/>
    </source>
</evidence>
<dbReference type="GO" id="GO:0008270">
    <property type="term" value="F:zinc ion binding"/>
    <property type="evidence" value="ECO:0007669"/>
    <property type="project" value="InterPro"/>
</dbReference>
<dbReference type="SUPFAM" id="SSF51069">
    <property type="entry name" value="Carbonic anhydrase"/>
    <property type="match status" value="1"/>
</dbReference>
<dbReference type="Gene3D" id="3.10.200.10">
    <property type="entry name" value="Alpha carbonic anhydrase"/>
    <property type="match status" value="1"/>
</dbReference>
<dbReference type="FunFam" id="3.10.200.10:FF:000003">
    <property type="entry name" value="Carbonic anhydrase 12"/>
    <property type="match status" value="1"/>
</dbReference>
<dbReference type="Proteomes" id="UP001165740">
    <property type="component" value="Chromosome 12"/>
</dbReference>
<dbReference type="PANTHER" id="PTHR18952">
    <property type="entry name" value="CARBONIC ANHYDRASE"/>
    <property type="match status" value="1"/>
</dbReference>
<comment type="similarity">
    <text evidence="1">Belongs to the alpha-carbonic anhydrase family.</text>
</comment>
<keyword evidence="6" id="KW-0456">Lyase</keyword>
<feature type="domain" description="Alpha-carbonic anhydrase" evidence="9">
    <location>
        <begin position="33"/>
        <end position="298"/>
    </location>
</feature>
<dbReference type="PANTHER" id="PTHR18952:SF265">
    <property type="entry name" value="CARBONIC ANHYDRASE"/>
    <property type="match status" value="1"/>
</dbReference>
<evidence type="ECO:0000256" key="2">
    <source>
        <dbReference type="ARBA" id="ARBA00012925"/>
    </source>
</evidence>
<evidence type="ECO:0000259" key="9">
    <source>
        <dbReference type="PROSITE" id="PS51144"/>
    </source>
</evidence>
<dbReference type="InterPro" id="IPR023561">
    <property type="entry name" value="Carbonic_anhydrase_a-class"/>
</dbReference>
<keyword evidence="10" id="KW-1185">Reference proteome</keyword>
<dbReference type="GO" id="GO:0005886">
    <property type="term" value="C:plasma membrane"/>
    <property type="evidence" value="ECO:0007669"/>
    <property type="project" value="TreeGrafter"/>
</dbReference>
<evidence type="ECO:0000313" key="10">
    <source>
        <dbReference type="Proteomes" id="UP001165740"/>
    </source>
</evidence>
<gene>
    <name evidence="11" type="primary">LOC106062929</name>
</gene>
<dbReference type="AlphaFoldDB" id="A0A9W2YG13"/>
<proteinExistence type="inferred from homology"/>
<evidence type="ECO:0000256" key="6">
    <source>
        <dbReference type="ARBA" id="ARBA00023239"/>
    </source>
</evidence>
<keyword evidence="5" id="KW-0325">Glycoprotein</keyword>
<dbReference type="InterPro" id="IPR001148">
    <property type="entry name" value="CA_dom"/>
</dbReference>
<dbReference type="CDD" id="cd00326">
    <property type="entry name" value="alpha_CA"/>
    <property type="match status" value="1"/>
</dbReference>
<protein>
    <recommendedName>
        <fullName evidence="2">carbonic anhydrase</fullName>
        <ecNumber evidence="2">4.2.1.1</ecNumber>
    </recommendedName>
</protein>
<sequence length="349" mass="39421">MIVMELSLQRFYITSVLILLSSMLTAVNAYAVDYWNYDNSGGYGPDKWSEYYSDCAGMMQSPIDINTTDVLYDPDLAYFDFSGYNLTNGVDLTLVNKGGHTAEVLYTGKEVLLKGGNLPADYRLVQFHFHWGSTNTTGSEHAMDGMHAPMELHLVHIQSRFSNASVAQLKPFGLAVLGFLFEISPENNTKYDELLSQFYKIQTVVNNTQDNETEIGTFSLYELLPENLDKLDFYRYFGSLTTPPCYESVIWSVATEKIPISEYQLNIFRSLYDDQHQHLKDDFRPVQNIDKRTVTTTKEPAVTEPMSSTQVTVFQCPTTEKPGNSASFLVGQNLNVVLVLLLTIFKVLS</sequence>
<evidence type="ECO:0000256" key="4">
    <source>
        <dbReference type="ARBA" id="ARBA00022833"/>
    </source>
</evidence>
<dbReference type="RefSeq" id="XP_055861620.1">
    <property type="nucleotide sequence ID" value="XM_056005645.1"/>
</dbReference>
<dbReference type="OrthoDB" id="429145at2759"/>
<evidence type="ECO:0000256" key="5">
    <source>
        <dbReference type="ARBA" id="ARBA00023180"/>
    </source>
</evidence>
<keyword evidence="8" id="KW-0732">Signal</keyword>
<reference evidence="11" key="1">
    <citation type="submission" date="2025-08" db="UniProtKB">
        <authorList>
            <consortium name="RefSeq"/>
        </authorList>
    </citation>
    <scope>IDENTIFICATION</scope>
</reference>
<name>A0A9W2YG13_BIOGL</name>
<keyword evidence="3" id="KW-0479">Metal-binding</keyword>
<dbReference type="SMART" id="SM01057">
    <property type="entry name" value="Carb_anhydrase"/>
    <property type="match status" value="1"/>
</dbReference>
<feature type="signal peptide" evidence="8">
    <location>
        <begin position="1"/>
        <end position="29"/>
    </location>
</feature>
<evidence type="ECO:0000313" key="11">
    <source>
        <dbReference type="RefSeq" id="XP_055861620.1"/>
    </source>
</evidence>
<dbReference type="GeneID" id="106062929"/>